<organism evidence="3 4">
    <name type="scientific">Candidatus Coatesbacteria bacterium 4484_99</name>
    <dbReference type="NCBI Taxonomy" id="1970774"/>
    <lineage>
        <taxon>Bacteria</taxon>
        <taxon>Candidatus Coatesiibacteriota</taxon>
    </lineage>
</organism>
<gene>
    <name evidence="3" type="ORF">B6D57_01395</name>
</gene>
<evidence type="ECO:0008006" key="5">
    <source>
        <dbReference type="Google" id="ProtNLM"/>
    </source>
</evidence>
<evidence type="ECO:0000313" key="3">
    <source>
        <dbReference type="EMBL" id="OQX90979.1"/>
    </source>
</evidence>
<comment type="subcellular location">
    <subcellularLocation>
        <location evidence="1">Bacterial microcompartment</location>
    </subcellularLocation>
</comment>
<sequence length="91" mass="9904">MKLGRVIGRCVSTRKVDSIKSYKILILQPIDDDGKPEGDPILALDTVRAGPKSTVIWVSGREASLPLDDPFAPVDSAIVGIVDNLEVRYNE</sequence>
<name>A0A1W9S2C8_9BACT</name>
<dbReference type="PROSITE" id="PS51932">
    <property type="entry name" value="BMV"/>
    <property type="match status" value="1"/>
</dbReference>
<dbReference type="AlphaFoldDB" id="A0A1W9S2C8"/>
<evidence type="ECO:0000256" key="1">
    <source>
        <dbReference type="ARBA" id="ARBA00024322"/>
    </source>
</evidence>
<reference evidence="4" key="1">
    <citation type="submission" date="2017-03" db="EMBL/GenBank/DDBJ databases">
        <title>Novel pathways for hydrocarbon cycling and metabolic interdependencies in hydrothermal sediment communities.</title>
        <authorList>
            <person name="Dombrowski N."/>
            <person name="Seitz K."/>
            <person name="Teske A."/>
            <person name="Baker B."/>
        </authorList>
    </citation>
    <scope>NUCLEOTIDE SEQUENCE [LARGE SCALE GENOMIC DNA]</scope>
</reference>
<dbReference type="InterPro" id="IPR004992">
    <property type="entry name" value="EutN_CcmL"/>
</dbReference>
<dbReference type="Gene3D" id="2.40.50.220">
    <property type="entry name" value="EutN/Ccml"/>
    <property type="match status" value="1"/>
</dbReference>
<dbReference type="SUPFAM" id="SSF159133">
    <property type="entry name" value="EutN/CcmL-like"/>
    <property type="match status" value="1"/>
</dbReference>
<evidence type="ECO:0000313" key="4">
    <source>
        <dbReference type="Proteomes" id="UP000192611"/>
    </source>
</evidence>
<dbReference type="GO" id="GO:0031469">
    <property type="term" value="C:bacterial microcompartment"/>
    <property type="evidence" value="ECO:0007669"/>
    <property type="project" value="UniProtKB-SubCell"/>
</dbReference>
<proteinExistence type="predicted"/>
<keyword evidence="2" id="KW-1283">Bacterial microcompartment</keyword>
<comment type="caution">
    <text evidence="3">The sequence shown here is derived from an EMBL/GenBank/DDBJ whole genome shotgun (WGS) entry which is preliminary data.</text>
</comment>
<dbReference type="Proteomes" id="UP000192611">
    <property type="component" value="Unassembled WGS sequence"/>
</dbReference>
<evidence type="ECO:0000256" key="2">
    <source>
        <dbReference type="ARBA" id="ARBA00024446"/>
    </source>
</evidence>
<dbReference type="PANTHER" id="PTHR36539">
    <property type="entry name" value="ETHANOLAMINE UTILIZATION PROTEIN EUTN"/>
    <property type="match status" value="1"/>
</dbReference>
<dbReference type="EMBL" id="NATQ01000017">
    <property type="protein sequence ID" value="OQX90979.1"/>
    <property type="molecule type" value="Genomic_DNA"/>
</dbReference>
<dbReference type="InterPro" id="IPR036677">
    <property type="entry name" value="EutN_CcmL_sf"/>
</dbReference>
<dbReference type="CDD" id="cd01614">
    <property type="entry name" value="EutN_CcmL"/>
    <property type="match status" value="1"/>
</dbReference>
<dbReference type="Pfam" id="PF03319">
    <property type="entry name" value="EutN_CcmL"/>
    <property type="match status" value="1"/>
</dbReference>
<dbReference type="PANTHER" id="PTHR36539:SF1">
    <property type="entry name" value="BACTERIAL MICROCOMPARTMENT SHELL VERTEX PROTEIN EUTN"/>
    <property type="match status" value="1"/>
</dbReference>
<accession>A0A1W9S2C8</accession>
<protein>
    <recommendedName>
        <fullName evidence="5">Ethanolamine utilization protein EutN</fullName>
    </recommendedName>
</protein>